<evidence type="ECO:0000313" key="2">
    <source>
        <dbReference type="EMBL" id="TGZ43824.1"/>
    </source>
</evidence>
<dbReference type="AlphaFoldDB" id="A0A4V3S960"/>
<evidence type="ECO:0000313" key="3">
    <source>
        <dbReference type="Proteomes" id="UP000310200"/>
    </source>
</evidence>
<gene>
    <name evidence="2" type="ORF">DBV15_08501</name>
</gene>
<feature type="compositionally biased region" description="Basic and acidic residues" evidence="1">
    <location>
        <begin position="251"/>
        <end position="260"/>
    </location>
</feature>
<accession>A0A4V3S960</accession>
<dbReference type="EMBL" id="QBLH01003176">
    <property type="protein sequence ID" value="TGZ43824.1"/>
    <property type="molecule type" value="Genomic_DNA"/>
</dbReference>
<feature type="region of interest" description="Disordered" evidence="1">
    <location>
        <begin position="164"/>
        <end position="212"/>
    </location>
</feature>
<name>A0A4V3S960_9HYME</name>
<feature type="region of interest" description="Disordered" evidence="1">
    <location>
        <begin position="237"/>
        <end position="273"/>
    </location>
</feature>
<feature type="compositionally biased region" description="Basic residues" evidence="1">
    <location>
        <begin position="261"/>
        <end position="273"/>
    </location>
</feature>
<dbReference type="Proteomes" id="UP000310200">
    <property type="component" value="Unassembled WGS sequence"/>
</dbReference>
<keyword evidence="3" id="KW-1185">Reference proteome</keyword>
<protein>
    <submittedName>
        <fullName evidence="2">Uncharacterized protein</fullName>
    </submittedName>
</protein>
<evidence type="ECO:0000256" key="1">
    <source>
        <dbReference type="SAM" id="MobiDB-lite"/>
    </source>
</evidence>
<organism evidence="2 3">
    <name type="scientific">Temnothorax longispinosus</name>
    <dbReference type="NCBI Taxonomy" id="300112"/>
    <lineage>
        <taxon>Eukaryota</taxon>
        <taxon>Metazoa</taxon>
        <taxon>Ecdysozoa</taxon>
        <taxon>Arthropoda</taxon>
        <taxon>Hexapoda</taxon>
        <taxon>Insecta</taxon>
        <taxon>Pterygota</taxon>
        <taxon>Neoptera</taxon>
        <taxon>Endopterygota</taxon>
        <taxon>Hymenoptera</taxon>
        <taxon>Apocrita</taxon>
        <taxon>Aculeata</taxon>
        <taxon>Formicoidea</taxon>
        <taxon>Formicidae</taxon>
        <taxon>Myrmicinae</taxon>
        <taxon>Temnothorax</taxon>
    </lineage>
</organism>
<comment type="caution">
    <text evidence="2">The sequence shown here is derived from an EMBL/GenBank/DDBJ whole genome shotgun (WGS) entry which is preliminary data.</text>
</comment>
<sequence>MRWSHMREYVQLTIEQTRDEGSGAYVLATKKIAETGVQGTFDGSADSDSSTCRENVQEKPDRFVAGLKGDCSRARIVGRGSTATTTTTTVLQRLQPAVGPRDHVTAVAGIAHATVVPPRGHRFHRRHHHRRLHLHRRPLSCFCLLNKGASSTLDGERRVRAQRHSFSARKIDDDNNDDDDDARSSFEPARRRGREVADATRRDTTRPAGRSSQLAWLRRIGPHAREIKSAESVRLYSDGNRGHRGAPTTENAERRPEVRRAARKQAKRTHGRVGKTICSKISGSFTDEIKLTIFY</sequence>
<proteinExistence type="predicted"/>
<feature type="compositionally biased region" description="Basic and acidic residues" evidence="1">
    <location>
        <begin position="182"/>
        <end position="205"/>
    </location>
</feature>
<reference evidence="2 3" key="1">
    <citation type="journal article" date="2019" name="Philos. Trans. R. Soc. Lond., B, Biol. Sci.">
        <title>Ant behaviour and brain gene expression of defending hosts depend on the ecological success of the intruding social parasite.</title>
        <authorList>
            <person name="Kaur R."/>
            <person name="Stoldt M."/>
            <person name="Jongepier E."/>
            <person name="Feldmeyer B."/>
            <person name="Menzel F."/>
            <person name="Bornberg-Bauer E."/>
            <person name="Foitzik S."/>
        </authorList>
    </citation>
    <scope>NUCLEOTIDE SEQUENCE [LARGE SCALE GENOMIC DNA]</scope>
    <source>
        <tissue evidence="2">Whole body</tissue>
    </source>
</reference>